<dbReference type="InterPro" id="IPR029057">
    <property type="entry name" value="PRTase-like"/>
</dbReference>
<evidence type="ECO:0000256" key="11">
    <source>
        <dbReference type="ARBA" id="ARBA00022726"/>
    </source>
</evidence>
<evidence type="ECO:0000256" key="13">
    <source>
        <dbReference type="ARBA" id="ARBA00022842"/>
    </source>
</evidence>
<comment type="catalytic activity">
    <reaction evidence="14">
        <text>GMP + diphosphate = guanine + 5-phospho-alpha-D-ribose 1-diphosphate</text>
        <dbReference type="Rhea" id="RHEA:25424"/>
        <dbReference type="ChEBI" id="CHEBI:16235"/>
        <dbReference type="ChEBI" id="CHEBI:33019"/>
        <dbReference type="ChEBI" id="CHEBI:58017"/>
        <dbReference type="ChEBI" id="CHEBI:58115"/>
        <dbReference type="EC" id="2.4.2.8"/>
    </reaction>
    <physiologicalReaction direction="right-to-left" evidence="14">
        <dbReference type="Rhea" id="RHEA:25426"/>
    </physiologicalReaction>
</comment>
<dbReference type="EMBL" id="CP012288">
    <property type="protein sequence ID" value="AMV67436.1"/>
    <property type="molecule type" value="Genomic_DNA"/>
</dbReference>
<dbReference type="KEGG" id="pdm:ADU72_1509"/>
<dbReference type="EC" id="2.4.2.8" evidence="16"/>
<comment type="catalytic activity">
    <reaction evidence="15">
        <text>IMP + diphosphate = hypoxanthine + 5-phospho-alpha-D-ribose 1-diphosphate</text>
        <dbReference type="Rhea" id="RHEA:17973"/>
        <dbReference type="ChEBI" id="CHEBI:17368"/>
        <dbReference type="ChEBI" id="CHEBI:33019"/>
        <dbReference type="ChEBI" id="CHEBI:58017"/>
        <dbReference type="ChEBI" id="CHEBI:58053"/>
        <dbReference type="EC" id="2.4.2.8"/>
    </reaction>
    <physiologicalReaction direction="right-to-left" evidence="15">
        <dbReference type="Rhea" id="RHEA:17975"/>
    </physiologicalReaction>
</comment>
<comment type="pathway">
    <text evidence="5">Purine metabolism; GMP biosynthesis via salvage pathway; GMP from guanine: step 1/1.</text>
</comment>
<keyword evidence="13 16" id="KW-0460">Magnesium</keyword>
<gene>
    <name evidence="18" type="ORF">ADU70_1188</name>
    <name evidence="19" type="ORF">ADU72_1509</name>
</gene>
<comment type="function">
    <text evidence="2">Purine salvage pathway enzyme that catalyzes the transfer of the ribosyl-5-phosphate group from 5-phospho-alpha-D-ribose 1-diphosphate (PRPP) to the N9 position of the 6-oxopurines hypoxanthine and guanine to form the corresponding ribonucleotides IMP (inosine 5'-monophosphate) and GMP (guanosine 5'-monophosphate), with the release of PPi.</text>
</comment>
<evidence type="ECO:0000256" key="15">
    <source>
        <dbReference type="ARBA" id="ARBA00049402"/>
    </source>
</evidence>
<dbReference type="GO" id="GO:0000287">
    <property type="term" value="F:magnesium ion binding"/>
    <property type="evidence" value="ECO:0007669"/>
    <property type="project" value="TreeGrafter"/>
</dbReference>
<keyword evidence="8 16" id="KW-0328">Glycosyltransferase</keyword>
<name>A0A0R2HKM7_9LACO</name>
<dbReference type="GeneID" id="57276765"/>
<dbReference type="Proteomes" id="UP000076405">
    <property type="component" value="Chromosome"/>
</dbReference>
<feature type="domain" description="Phosphoribosyltransferase" evidence="17">
    <location>
        <begin position="9"/>
        <end position="160"/>
    </location>
</feature>
<dbReference type="InterPro" id="IPR005904">
    <property type="entry name" value="Hxn_phspho_trans"/>
</dbReference>
<dbReference type="Pfam" id="PF00156">
    <property type="entry name" value="Pribosyltran"/>
    <property type="match status" value="1"/>
</dbReference>
<keyword evidence="9 16" id="KW-0808">Transferase</keyword>
<dbReference type="GO" id="GO:0006166">
    <property type="term" value="P:purine ribonucleoside salvage"/>
    <property type="evidence" value="ECO:0007669"/>
    <property type="project" value="UniProtKB-KW"/>
</dbReference>
<dbReference type="GO" id="GO:0004422">
    <property type="term" value="F:hypoxanthine phosphoribosyltransferase activity"/>
    <property type="evidence" value="ECO:0007669"/>
    <property type="project" value="InterPro"/>
</dbReference>
<comment type="pathway">
    <text evidence="4 16">Purine metabolism; IMP biosynthesis via salvage pathway; IMP from hypoxanthine: step 1/1.</text>
</comment>
<dbReference type="GO" id="GO:0005829">
    <property type="term" value="C:cytosol"/>
    <property type="evidence" value="ECO:0007669"/>
    <property type="project" value="TreeGrafter"/>
</dbReference>
<keyword evidence="12 16" id="KW-0547">Nucleotide-binding</keyword>
<dbReference type="RefSeq" id="WP_046871930.1">
    <property type="nucleotide sequence ID" value="NZ_BAAAXI010000184.1"/>
</dbReference>
<reference evidence="20 21" key="1">
    <citation type="journal article" date="2016" name="PLoS ONE">
        <title>The Identification of Novel Diagnostic Marker Genes for the Detection of Beer Spoiling Pediococcus damnosus Strains Using the BlAst Diagnostic Gene findEr.</title>
        <authorList>
            <person name="Behr J."/>
            <person name="Geissler A.J."/>
            <person name="Schmid J."/>
            <person name="Zehe A."/>
            <person name="Vogel R.F."/>
        </authorList>
    </citation>
    <scope>NUCLEOTIDE SEQUENCE [LARGE SCALE GENOMIC DNA]</scope>
    <source>
        <strain evidence="18 21">TMW 2.1533</strain>
        <strain evidence="19 20">TMW 2.1535</strain>
    </source>
</reference>
<dbReference type="GO" id="GO:0032264">
    <property type="term" value="P:IMP salvage"/>
    <property type="evidence" value="ECO:0007669"/>
    <property type="project" value="UniProtKB-UniPathway"/>
</dbReference>
<evidence type="ECO:0000256" key="7">
    <source>
        <dbReference type="ARBA" id="ARBA00022490"/>
    </source>
</evidence>
<comment type="similarity">
    <text evidence="6 16">Belongs to the purine/pyrimidine phosphoribosyltransferase family.</text>
</comment>
<dbReference type="GO" id="GO:0000166">
    <property type="term" value="F:nucleotide binding"/>
    <property type="evidence" value="ECO:0007669"/>
    <property type="project" value="UniProtKB-KW"/>
</dbReference>
<comment type="cofactor">
    <cofactor evidence="1 16">
        <name>Mg(2+)</name>
        <dbReference type="ChEBI" id="CHEBI:18420"/>
    </cofactor>
</comment>
<evidence type="ECO:0000256" key="6">
    <source>
        <dbReference type="ARBA" id="ARBA00008391"/>
    </source>
</evidence>
<evidence type="ECO:0000256" key="3">
    <source>
        <dbReference type="ARBA" id="ARBA00004496"/>
    </source>
</evidence>
<dbReference type="FunFam" id="3.40.50.2020:FF:000006">
    <property type="entry name" value="Hypoxanthine phosphoribosyltransferase"/>
    <property type="match status" value="1"/>
</dbReference>
<evidence type="ECO:0000256" key="8">
    <source>
        <dbReference type="ARBA" id="ARBA00022676"/>
    </source>
</evidence>
<evidence type="ECO:0000313" key="20">
    <source>
        <dbReference type="Proteomes" id="UP000076244"/>
    </source>
</evidence>
<dbReference type="EMBL" id="CP012275">
    <property type="protein sequence ID" value="AMV62680.1"/>
    <property type="molecule type" value="Genomic_DNA"/>
</dbReference>
<sequence>MNDDIERILYSQEDIAKAAKRLGQQITTDYKDKVPVVISVLSGAVFITTDVLRQMDVYTQLAFIDVSSYNGGTKSSGEVRLVTDITQNVADRDVLIIEDIVDTGRTLKFIIDLLKQRHAKSVRVCTLLDKPTGRVLEVKADYVGFKVPDEFVVGYGLDYKGEYRNLPYVGVLKPKIYLDK</sequence>
<dbReference type="Proteomes" id="UP000076244">
    <property type="component" value="Chromosome"/>
</dbReference>
<dbReference type="GO" id="GO:0006178">
    <property type="term" value="P:guanine salvage"/>
    <property type="evidence" value="ECO:0007669"/>
    <property type="project" value="TreeGrafter"/>
</dbReference>
<evidence type="ECO:0000256" key="9">
    <source>
        <dbReference type="ARBA" id="ARBA00022679"/>
    </source>
</evidence>
<evidence type="ECO:0000313" key="21">
    <source>
        <dbReference type="Proteomes" id="UP000076405"/>
    </source>
</evidence>
<evidence type="ECO:0000313" key="19">
    <source>
        <dbReference type="EMBL" id="AMV67436.1"/>
    </source>
</evidence>
<evidence type="ECO:0000256" key="10">
    <source>
        <dbReference type="ARBA" id="ARBA00022723"/>
    </source>
</evidence>
<protein>
    <recommendedName>
        <fullName evidence="16">Hypoxanthine phosphoribosyltransferase</fullName>
        <ecNumber evidence="16">2.4.2.8</ecNumber>
    </recommendedName>
</protein>
<dbReference type="InterPro" id="IPR050408">
    <property type="entry name" value="HGPRT"/>
</dbReference>
<evidence type="ECO:0000256" key="16">
    <source>
        <dbReference type="RuleBase" id="RU364099"/>
    </source>
</evidence>
<dbReference type="PANTHER" id="PTHR43340:SF1">
    <property type="entry name" value="HYPOXANTHINE PHOSPHORIBOSYLTRANSFERASE"/>
    <property type="match status" value="1"/>
</dbReference>
<dbReference type="CDD" id="cd06223">
    <property type="entry name" value="PRTases_typeI"/>
    <property type="match status" value="1"/>
</dbReference>
<comment type="subcellular location">
    <subcellularLocation>
        <location evidence="3 16">Cytoplasm</location>
    </subcellularLocation>
</comment>
<evidence type="ECO:0000259" key="17">
    <source>
        <dbReference type="Pfam" id="PF00156"/>
    </source>
</evidence>
<evidence type="ECO:0000256" key="4">
    <source>
        <dbReference type="ARBA" id="ARBA00004669"/>
    </source>
</evidence>
<dbReference type="OrthoDB" id="9802824at2"/>
<evidence type="ECO:0000256" key="1">
    <source>
        <dbReference type="ARBA" id="ARBA00001946"/>
    </source>
</evidence>
<proteinExistence type="inferred from homology"/>
<evidence type="ECO:0000256" key="12">
    <source>
        <dbReference type="ARBA" id="ARBA00022741"/>
    </source>
</evidence>
<keyword evidence="7 16" id="KW-0963">Cytoplasm</keyword>
<dbReference type="GO" id="GO:0052657">
    <property type="term" value="F:guanine phosphoribosyltransferase activity"/>
    <property type="evidence" value="ECO:0007669"/>
    <property type="project" value="UniProtKB-ARBA"/>
</dbReference>
<dbReference type="Gene3D" id="3.40.50.2020">
    <property type="match status" value="1"/>
</dbReference>
<dbReference type="PANTHER" id="PTHR43340">
    <property type="entry name" value="HYPOXANTHINE-GUANINE PHOSPHORIBOSYLTRANSFERASE"/>
    <property type="match status" value="1"/>
</dbReference>
<keyword evidence="11 16" id="KW-0660">Purine salvage</keyword>
<evidence type="ECO:0000256" key="2">
    <source>
        <dbReference type="ARBA" id="ARBA00002049"/>
    </source>
</evidence>
<evidence type="ECO:0000313" key="18">
    <source>
        <dbReference type="EMBL" id="AMV62680.1"/>
    </source>
</evidence>
<dbReference type="InterPro" id="IPR000836">
    <property type="entry name" value="PRTase_dom"/>
</dbReference>
<dbReference type="GO" id="GO:0046100">
    <property type="term" value="P:hypoxanthine metabolic process"/>
    <property type="evidence" value="ECO:0007669"/>
    <property type="project" value="TreeGrafter"/>
</dbReference>
<dbReference type="SUPFAM" id="SSF53271">
    <property type="entry name" value="PRTase-like"/>
    <property type="match status" value="1"/>
</dbReference>
<dbReference type="AlphaFoldDB" id="A0A0R2HKM7"/>
<organism evidence="18 21">
    <name type="scientific">Pediococcus damnosus</name>
    <dbReference type="NCBI Taxonomy" id="51663"/>
    <lineage>
        <taxon>Bacteria</taxon>
        <taxon>Bacillati</taxon>
        <taxon>Bacillota</taxon>
        <taxon>Bacilli</taxon>
        <taxon>Lactobacillales</taxon>
        <taxon>Lactobacillaceae</taxon>
        <taxon>Pediococcus</taxon>
    </lineage>
</organism>
<accession>A0A0R2HKM7</accession>
<dbReference type="NCBIfam" id="TIGR01203">
    <property type="entry name" value="HGPRTase"/>
    <property type="match status" value="1"/>
</dbReference>
<evidence type="ECO:0000256" key="14">
    <source>
        <dbReference type="ARBA" id="ARBA00048811"/>
    </source>
</evidence>
<dbReference type="GO" id="GO:0032263">
    <property type="term" value="P:GMP salvage"/>
    <property type="evidence" value="ECO:0007669"/>
    <property type="project" value="UniProtKB-UniPathway"/>
</dbReference>
<keyword evidence="10 16" id="KW-0479">Metal-binding</keyword>
<evidence type="ECO:0000256" key="5">
    <source>
        <dbReference type="ARBA" id="ARBA00004676"/>
    </source>
</evidence>
<keyword evidence="20" id="KW-1185">Reference proteome</keyword>